<protein>
    <submittedName>
        <fullName evidence="5">Retrotransposable element Tf2 155 kDa protein type 1-like</fullName>
    </submittedName>
</protein>
<feature type="compositionally biased region" description="Basic and acidic residues" evidence="3">
    <location>
        <begin position="542"/>
        <end position="555"/>
    </location>
</feature>
<feature type="region of interest" description="Disordered" evidence="3">
    <location>
        <begin position="451"/>
        <end position="470"/>
    </location>
</feature>
<accession>A0A9P3PMM5</accession>
<dbReference type="InterPro" id="IPR043128">
    <property type="entry name" value="Rev_trsase/Diguanyl_cyclase"/>
</dbReference>
<dbReference type="InterPro" id="IPR036397">
    <property type="entry name" value="RNaseH_sf"/>
</dbReference>
<feature type="compositionally biased region" description="Basic and acidic residues" evidence="3">
    <location>
        <begin position="1495"/>
        <end position="1508"/>
    </location>
</feature>
<evidence type="ECO:0000259" key="4">
    <source>
        <dbReference type="PROSITE" id="PS50994"/>
    </source>
</evidence>
<dbReference type="CDD" id="cd01647">
    <property type="entry name" value="RT_LTR"/>
    <property type="match status" value="1"/>
</dbReference>
<dbReference type="Proteomes" id="UP001063166">
    <property type="component" value="Unassembled WGS sequence"/>
</dbReference>
<feature type="domain" description="Integrase catalytic" evidence="4">
    <location>
        <begin position="1130"/>
        <end position="1300"/>
    </location>
</feature>
<dbReference type="PANTHER" id="PTHR37984:SF5">
    <property type="entry name" value="PROTEIN NYNRIN-LIKE"/>
    <property type="match status" value="1"/>
</dbReference>
<dbReference type="Gene3D" id="3.10.10.10">
    <property type="entry name" value="HIV Type 1 Reverse Transcriptase, subunit A, domain 1"/>
    <property type="match status" value="1"/>
</dbReference>
<evidence type="ECO:0000313" key="6">
    <source>
        <dbReference type="Proteomes" id="UP001063166"/>
    </source>
</evidence>
<evidence type="ECO:0000313" key="5">
    <source>
        <dbReference type="EMBL" id="GLB38087.1"/>
    </source>
</evidence>
<organism evidence="5 6">
    <name type="scientific">Lyophyllum shimeji</name>
    <name type="common">Hon-shimeji</name>
    <name type="synonym">Tricholoma shimeji</name>
    <dbReference type="NCBI Taxonomy" id="47721"/>
    <lineage>
        <taxon>Eukaryota</taxon>
        <taxon>Fungi</taxon>
        <taxon>Dikarya</taxon>
        <taxon>Basidiomycota</taxon>
        <taxon>Agaricomycotina</taxon>
        <taxon>Agaricomycetes</taxon>
        <taxon>Agaricomycetidae</taxon>
        <taxon>Agaricales</taxon>
        <taxon>Tricholomatineae</taxon>
        <taxon>Lyophyllaceae</taxon>
        <taxon>Lyophyllum</taxon>
    </lineage>
</organism>
<reference evidence="5" key="1">
    <citation type="submission" date="2022-07" db="EMBL/GenBank/DDBJ databases">
        <title>The genome of Lyophyllum shimeji provides insight into the initial evolution of ectomycorrhizal fungal genome.</title>
        <authorList>
            <person name="Kobayashi Y."/>
            <person name="Shibata T."/>
            <person name="Hirakawa H."/>
            <person name="Shigenobu S."/>
            <person name="Nishiyama T."/>
            <person name="Yamada A."/>
            <person name="Hasebe M."/>
            <person name="Kawaguchi M."/>
        </authorList>
    </citation>
    <scope>NUCLEOTIDE SEQUENCE</scope>
    <source>
        <strain evidence="5">AT787</strain>
    </source>
</reference>
<dbReference type="OrthoDB" id="3363652at2759"/>
<dbReference type="Pfam" id="PF00078">
    <property type="entry name" value="RVT_1"/>
    <property type="match status" value="1"/>
</dbReference>
<dbReference type="PANTHER" id="PTHR37984">
    <property type="entry name" value="PROTEIN CBG26694"/>
    <property type="match status" value="1"/>
</dbReference>
<dbReference type="GO" id="GO:0015074">
    <property type="term" value="P:DNA integration"/>
    <property type="evidence" value="ECO:0007669"/>
    <property type="project" value="InterPro"/>
</dbReference>
<dbReference type="PROSITE" id="PS50994">
    <property type="entry name" value="INTEGRASE"/>
    <property type="match status" value="1"/>
</dbReference>
<dbReference type="SUPFAM" id="SSF53098">
    <property type="entry name" value="Ribonuclease H-like"/>
    <property type="match status" value="1"/>
</dbReference>
<feature type="region of interest" description="Disordered" evidence="3">
    <location>
        <begin position="1434"/>
        <end position="1508"/>
    </location>
</feature>
<evidence type="ECO:0000256" key="2">
    <source>
        <dbReference type="ARBA" id="ARBA00023268"/>
    </source>
</evidence>
<evidence type="ECO:0000256" key="1">
    <source>
        <dbReference type="ARBA" id="ARBA00022884"/>
    </source>
</evidence>
<dbReference type="Pfam" id="PF17919">
    <property type="entry name" value="RT_RNaseH_2"/>
    <property type="match status" value="1"/>
</dbReference>
<dbReference type="GO" id="GO:0003723">
    <property type="term" value="F:RNA binding"/>
    <property type="evidence" value="ECO:0007669"/>
    <property type="project" value="UniProtKB-KW"/>
</dbReference>
<dbReference type="EMBL" id="BRPK01000004">
    <property type="protein sequence ID" value="GLB38087.1"/>
    <property type="molecule type" value="Genomic_DNA"/>
</dbReference>
<gene>
    <name evidence="5" type="ORF">LshimejAT787_0411380</name>
</gene>
<dbReference type="Gene3D" id="3.30.420.10">
    <property type="entry name" value="Ribonuclease H-like superfamily/Ribonuclease H"/>
    <property type="match status" value="1"/>
</dbReference>
<sequence>MVNAIDAKVFQQIRSRLRPLQLSSRVLRMADGRLVPSDGIWEGTVVVANTSQEGAFEVFESGGAWSLLFGKPLLEEFGAVHEYKADTIHLPIGNSWVKLENQFSNVKGVAAPLLVGLTTDIKQRTNFRGDHCASPSRQVLAAISVEARVQLDQPHYETLEPSNTPTWTRPGRKERRRVAQEWKQKAWAQTNHGGDELPPTRQVSIPESTAVVEQFDQQTSITESEASEAIVAIDEGEQEEDWVPVKVEHPKTSTGELRRTKEEREAWRLQKGLTARRTRGDRKQAKRFREGRVKRARAERLEASRANSMGDSRSPSREVHSNISSNCEAPISDVPTPTNAALEPEGEPEEHWSAVYTLDAAAGDSDEHPGAEQPLLAMGFKPSILTRRTDPFKKERVDAVLNEITLGTDLSEEERSRAVSLLREYADCFALSLSEVTTVDGATHKLNIPDRNTTKFRTKPNQRPLSGPQKEYYNGVIDNMLDAGIIEPIDHKDVKCCGATTLAKKAHEGGGLTIEELQHRLNDECVTAGFPSAFENLPPRETTPETHGPDMPEKPTKWRVCQDFADLNKVTKVPAMPQGDIRAKQQRLSGHRWVSVFDFAAGFYACEMAEEDRPYICFYVEGRGYFSYKRMPFGLTGAPSTFAEMTARNLGDLVGTLFELFVDDGGMAGDDFDIKLGNIRQLLTRVREKKLSLSAAKSSFFMTESVFAGARVGPKGIRPDLTKLTAIVDWKTPTDVQNLTAFTGLTGYFRSLVKGYAVMAQPLTDLARSLDIPRGKGKAAYRRAMKGHSLQGIWKPEHDRAFLRLKVALTSEPVLKGPRFDGTPFIVTTDGCKFGFAGMLSQQHKTVLPNGKEVTRMHPIAFCGKRTSVTEEKYKPYLLEFAALKFSLDKFSDVVWGYPIELETDCQALRDHLMNDKLNSTHARWRDGVLAYQIMDVRHRPGRLNLVADGISRKYVNLPKESGDGHEWTVSEDWEARTGLQNDIFRITEASHLSAYTSLRERFVKEKIFLEVIDSLLELDQGRSLRERKKARHRAQGYMIEDGKLWRVGDTKSVRAKARVECISESEAVARAWHIHREKGHFHRDLVKIEMLDKFCSPRLDRSITTAIMDCGKCKSFGPTHLHSLLEPITRRHPFELIVADTLSMPKGKGGFVKLGLYLDTYSQHIWVDKLKKPATGASTTKKYNEICTTFTTPEALMVDGGSEFDNNVVREACAARGTELRVVPAYSPWINGLVENANGKLLGRLKRMCAPDLGEDEYERMKDVPETWPDHLDAAVEYLNNRILPHLKFSPNELLLGLVINTNRTPHDIATHEPTATDIAVQMAYMDQQRVDGYASIVDHAQERKAKFDRKVMGRAPKEVVFKAGQLVQVYRNDLDYTFKVERKMEPKWSAPRRVTSRDRNSYSLETLEGLPIGGRFSSRRLRRFIPRNRTQLQEAQEAVEGERAEDEREADLAEDRGGVNGNGADELFEKAELGLREDDWEGRLEEESSGDEWAEREHLLDESGVD</sequence>
<dbReference type="InterPro" id="IPR000477">
    <property type="entry name" value="RT_dom"/>
</dbReference>
<keyword evidence="6" id="KW-1185">Reference proteome</keyword>
<feature type="compositionally biased region" description="Basic and acidic residues" evidence="3">
    <location>
        <begin position="281"/>
        <end position="303"/>
    </location>
</feature>
<dbReference type="Gene3D" id="3.30.70.270">
    <property type="match status" value="2"/>
</dbReference>
<dbReference type="CDD" id="cd09274">
    <property type="entry name" value="RNase_HI_RT_Ty3"/>
    <property type="match status" value="1"/>
</dbReference>
<dbReference type="SUPFAM" id="SSF56672">
    <property type="entry name" value="DNA/RNA polymerases"/>
    <property type="match status" value="1"/>
</dbReference>
<dbReference type="InterPro" id="IPR001584">
    <property type="entry name" value="Integrase_cat-core"/>
</dbReference>
<keyword evidence="2" id="KW-0511">Multifunctional enzyme</keyword>
<dbReference type="InterPro" id="IPR012337">
    <property type="entry name" value="RNaseH-like_sf"/>
</dbReference>
<feature type="region of interest" description="Disordered" evidence="3">
    <location>
        <begin position="532"/>
        <end position="555"/>
    </location>
</feature>
<dbReference type="InterPro" id="IPR043502">
    <property type="entry name" value="DNA/RNA_pol_sf"/>
</dbReference>
<evidence type="ECO:0000256" key="3">
    <source>
        <dbReference type="SAM" id="MobiDB-lite"/>
    </source>
</evidence>
<feature type="compositionally biased region" description="Basic and acidic residues" evidence="3">
    <location>
        <begin position="1442"/>
        <end position="1459"/>
    </location>
</feature>
<dbReference type="InterPro" id="IPR050951">
    <property type="entry name" value="Retrovirus_Pol_polyprotein"/>
</dbReference>
<dbReference type="GO" id="GO:0005634">
    <property type="term" value="C:nucleus"/>
    <property type="evidence" value="ECO:0007669"/>
    <property type="project" value="UniProtKB-ARBA"/>
</dbReference>
<dbReference type="InterPro" id="IPR041577">
    <property type="entry name" value="RT_RNaseH_2"/>
</dbReference>
<comment type="caution">
    <text evidence="5">The sequence shown here is derived from an EMBL/GenBank/DDBJ whole genome shotgun (WGS) entry which is preliminary data.</text>
</comment>
<proteinExistence type="predicted"/>
<feature type="region of interest" description="Disordered" evidence="3">
    <location>
        <begin position="270"/>
        <end position="350"/>
    </location>
</feature>
<keyword evidence="1" id="KW-0694">RNA-binding</keyword>
<feature type="compositionally biased region" description="Basic and acidic residues" evidence="3">
    <location>
        <begin position="1469"/>
        <end position="1488"/>
    </location>
</feature>
<dbReference type="GO" id="GO:0003824">
    <property type="term" value="F:catalytic activity"/>
    <property type="evidence" value="ECO:0007669"/>
    <property type="project" value="UniProtKB-KW"/>
</dbReference>
<name>A0A9P3PMM5_LYOSH</name>